<gene>
    <name evidence="1" type="ORF">ACN38_g11170</name>
</gene>
<protein>
    <submittedName>
        <fullName evidence="1">Uncharacterized protein</fullName>
    </submittedName>
</protein>
<dbReference type="AlphaFoldDB" id="A0A0M9WAY8"/>
<evidence type="ECO:0000313" key="1">
    <source>
        <dbReference type="EMBL" id="KOS38012.1"/>
    </source>
</evidence>
<dbReference type="STRING" id="229535.A0A0M9WAY8"/>
<reference evidence="1 2" key="1">
    <citation type="submission" date="2015-08" db="EMBL/GenBank/DDBJ databases">
        <title>Genome sequencing of Penicillium nordicum.</title>
        <authorList>
            <person name="Nguyen H.D."/>
            <person name="Seifert K.A."/>
        </authorList>
    </citation>
    <scope>NUCLEOTIDE SEQUENCE [LARGE SCALE GENOMIC DNA]</scope>
    <source>
        <strain evidence="1 2">DAOMC 185683</strain>
    </source>
</reference>
<sequence>MQGPGIGGFSAIGPSRHALDVPHRTAPAKTTHSLRLSWPKVNDKRRAMVARSSIQQRSVRPRLSNAHLVNISTWDIEMHRCPFGLVSIASF</sequence>
<keyword evidence="2" id="KW-1185">Reference proteome</keyword>
<name>A0A0M9WAY8_9EURO</name>
<accession>A0A0M9WAY8</accession>
<proteinExistence type="predicted"/>
<dbReference type="Proteomes" id="UP000037696">
    <property type="component" value="Unassembled WGS sequence"/>
</dbReference>
<dbReference type="OrthoDB" id="5130013at2759"/>
<organism evidence="1 2">
    <name type="scientific">Penicillium nordicum</name>
    <dbReference type="NCBI Taxonomy" id="229535"/>
    <lineage>
        <taxon>Eukaryota</taxon>
        <taxon>Fungi</taxon>
        <taxon>Dikarya</taxon>
        <taxon>Ascomycota</taxon>
        <taxon>Pezizomycotina</taxon>
        <taxon>Eurotiomycetes</taxon>
        <taxon>Eurotiomycetidae</taxon>
        <taxon>Eurotiales</taxon>
        <taxon>Aspergillaceae</taxon>
        <taxon>Penicillium</taxon>
    </lineage>
</organism>
<comment type="caution">
    <text evidence="1">The sequence shown here is derived from an EMBL/GenBank/DDBJ whole genome shotgun (WGS) entry which is preliminary data.</text>
</comment>
<dbReference type="EMBL" id="LHQQ01000278">
    <property type="protein sequence ID" value="KOS38012.1"/>
    <property type="molecule type" value="Genomic_DNA"/>
</dbReference>
<evidence type="ECO:0000313" key="2">
    <source>
        <dbReference type="Proteomes" id="UP000037696"/>
    </source>
</evidence>